<dbReference type="SUPFAM" id="SSF48452">
    <property type="entry name" value="TPR-like"/>
    <property type="match status" value="1"/>
</dbReference>
<dbReference type="EMBL" id="JAHCVJ010000013">
    <property type="protein sequence ID" value="MBT0666518.1"/>
    <property type="molecule type" value="Genomic_DNA"/>
</dbReference>
<evidence type="ECO:0000256" key="2">
    <source>
        <dbReference type="ARBA" id="ARBA00022803"/>
    </source>
</evidence>
<feature type="transmembrane region" description="Helical" evidence="4">
    <location>
        <begin position="326"/>
        <end position="347"/>
    </location>
</feature>
<dbReference type="PANTHER" id="PTHR44227:SF3">
    <property type="entry name" value="PROTEIN O-MANNOSYL-TRANSFERASE TMTC4"/>
    <property type="match status" value="1"/>
</dbReference>
<dbReference type="Gene3D" id="1.25.40.10">
    <property type="entry name" value="Tetratricopeptide repeat domain"/>
    <property type="match status" value="1"/>
</dbReference>
<dbReference type="Proteomes" id="UP000811899">
    <property type="component" value="Unassembled WGS sequence"/>
</dbReference>
<keyword evidence="4" id="KW-0812">Transmembrane</keyword>
<accession>A0AAW4LBP3</accession>
<evidence type="ECO:0000256" key="3">
    <source>
        <dbReference type="PROSITE-ProRule" id="PRU00339"/>
    </source>
</evidence>
<dbReference type="PANTHER" id="PTHR44227">
    <property type="match status" value="1"/>
</dbReference>
<evidence type="ECO:0000256" key="1">
    <source>
        <dbReference type="ARBA" id="ARBA00022737"/>
    </source>
</evidence>
<feature type="transmembrane region" description="Helical" evidence="4">
    <location>
        <begin position="380"/>
        <end position="399"/>
    </location>
</feature>
<dbReference type="SMART" id="SM00028">
    <property type="entry name" value="TPR"/>
    <property type="match status" value="4"/>
</dbReference>
<feature type="transmembrane region" description="Helical" evidence="4">
    <location>
        <begin position="179"/>
        <end position="203"/>
    </location>
</feature>
<keyword evidence="2 3" id="KW-0802">TPR repeat</keyword>
<proteinExistence type="predicted"/>
<feature type="transmembrane region" description="Helical" evidence="4">
    <location>
        <begin position="260"/>
        <end position="280"/>
    </location>
</feature>
<dbReference type="AlphaFoldDB" id="A0AAW4LBP3"/>
<keyword evidence="6" id="KW-1185">Reference proteome</keyword>
<evidence type="ECO:0000313" key="6">
    <source>
        <dbReference type="Proteomes" id="UP000811899"/>
    </source>
</evidence>
<feature type="transmembrane region" description="Helical" evidence="4">
    <location>
        <begin position="300"/>
        <end position="319"/>
    </location>
</feature>
<gene>
    <name evidence="5" type="ORF">KI809_19590</name>
</gene>
<dbReference type="Pfam" id="PF13432">
    <property type="entry name" value="TPR_16"/>
    <property type="match status" value="2"/>
</dbReference>
<feature type="transmembrane region" description="Helical" evidence="4">
    <location>
        <begin position="353"/>
        <end position="373"/>
    </location>
</feature>
<feature type="repeat" description="TPR" evidence="3">
    <location>
        <begin position="459"/>
        <end position="492"/>
    </location>
</feature>
<feature type="transmembrane region" description="Helical" evidence="4">
    <location>
        <begin position="223"/>
        <end position="239"/>
    </location>
</feature>
<reference evidence="5 6" key="1">
    <citation type="submission" date="2021-05" db="EMBL/GenBank/DDBJ databases">
        <title>The draft genome of Geobacter pelophilus DSM 12255.</title>
        <authorList>
            <person name="Xu Z."/>
            <person name="Masuda Y."/>
            <person name="Itoh H."/>
            <person name="Senoo K."/>
        </authorList>
    </citation>
    <scope>NUCLEOTIDE SEQUENCE [LARGE SCALE GENOMIC DNA]</scope>
    <source>
        <strain evidence="5 6">DSM 12255</strain>
    </source>
</reference>
<protein>
    <submittedName>
        <fullName evidence="5">Tetratricopeptide repeat protein</fullName>
    </submittedName>
</protein>
<evidence type="ECO:0000256" key="4">
    <source>
        <dbReference type="SAM" id="Phobius"/>
    </source>
</evidence>
<evidence type="ECO:0000313" key="5">
    <source>
        <dbReference type="EMBL" id="MBT0666518.1"/>
    </source>
</evidence>
<feature type="transmembrane region" description="Helical" evidence="4">
    <location>
        <begin position="86"/>
        <end position="111"/>
    </location>
</feature>
<feature type="repeat" description="TPR" evidence="3">
    <location>
        <begin position="493"/>
        <end position="526"/>
    </location>
</feature>
<comment type="caution">
    <text evidence="5">The sequence shown here is derived from an EMBL/GenBank/DDBJ whole genome shotgun (WGS) entry which is preliminary data.</text>
</comment>
<dbReference type="RefSeq" id="WP_214173290.1">
    <property type="nucleotide sequence ID" value="NZ_JAHCVJ010000013.1"/>
</dbReference>
<sequence>MLDWLKKLYWECSPHFFSVLFLTTAAFAVYGPILGHEFLGNWDDNRYILENFDVQGISWLRIKAVFSRYYVGNYAPVQMLSYMLDYLLWGLWPGGYLLTNLLLHLAASVLLYRFFFQLTEERLAAWSGAALFLLHPVQVETVAWISQRKNLLAMLFFLGAWDCYRLYRDSISQRGRLYFAASVVALLLAVLSKSIAVIFPVVILIYDNCYPSLSARFKVLDKVPYLLVAVAAAALAVLSQTPNYTEWGAGGGRAGYHGGSAMATFLTMLPVFCSYIRLIVWPFNLSALYDPAIHKSIDAYVLAAALVLSVICFLLYRLYKYDRRIAFWPLLAIVALLPVSQIVPLVTLINDRYLYFPMIGVAALLAYGVKLAGVRWPGRLRPIIISLTILLFFLAGVSMQRIDVWRNGISLWKDTVGKSPKLALAWEGLGEALHYNAQPDYEGAKKAYLRAVELSPDSDITRYNLGLLYTSLNDFANADQVLRELLKRSPNNVMGWAAFGDLALRRSLFTEAETRFRKALSLQPEAVQVHQKIGNLMIVLGRFDEARHCYLRIEEIQGGNDPINAYELARLEALAGDAGGAIRWLETALQRGYGNFAGIMTDEELTPIRSDGRFGDLVTKYFPKP</sequence>
<dbReference type="PROSITE" id="PS50005">
    <property type="entry name" value="TPR"/>
    <property type="match status" value="2"/>
</dbReference>
<name>A0AAW4LBP3_9BACT</name>
<organism evidence="5 6">
    <name type="scientific">Geoanaerobacter pelophilus</name>
    <dbReference type="NCBI Taxonomy" id="60036"/>
    <lineage>
        <taxon>Bacteria</taxon>
        <taxon>Pseudomonadati</taxon>
        <taxon>Thermodesulfobacteriota</taxon>
        <taxon>Desulfuromonadia</taxon>
        <taxon>Geobacterales</taxon>
        <taxon>Geobacteraceae</taxon>
        <taxon>Geoanaerobacter</taxon>
    </lineage>
</organism>
<feature type="transmembrane region" description="Helical" evidence="4">
    <location>
        <begin position="12"/>
        <end position="33"/>
    </location>
</feature>
<keyword evidence="4" id="KW-1133">Transmembrane helix</keyword>
<dbReference type="InterPro" id="IPR011990">
    <property type="entry name" value="TPR-like_helical_dom_sf"/>
</dbReference>
<dbReference type="InterPro" id="IPR052346">
    <property type="entry name" value="O-mannosyl-transferase_TMTC"/>
</dbReference>
<dbReference type="NCBIfam" id="NF047558">
    <property type="entry name" value="TPR_END_plus"/>
    <property type="match status" value="1"/>
</dbReference>
<dbReference type="InterPro" id="IPR019734">
    <property type="entry name" value="TPR_rpt"/>
</dbReference>
<keyword evidence="4" id="KW-0472">Membrane</keyword>
<keyword evidence="1" id="KW-0677">Repeat</keyword>